<organism evidence="2 3">
    <name type="scientific">Endocarpon pusillum</name>
    <dbReference type="NCBI Taxonomy" id="364733"/>
    <lineage>
        <taxon>Eukaryota</taxon>
        <taxon>Fungi</taxon>
        <taxon>Dikarya</taxon>
        <taxon>Ascomycota</taxon>
        <taxon>Pezizomycotina</taxon>
        <taxon>Eurotiomycetes</taxon>
        <taxon>Chaetothyriomycetidae</taxon>
        <taxon>Verrucariales</taxon>
        <taxon>Verrucariaceae</taxon>
        <taxon>Endocarpon</taxon>
    </lineage>
</organism>
<sequence>MSSNLMDTVPGGETPQYESIKTVDKPTETQSGQLGGKNALRSSEVDEQKQERGEQTAENVRYGQNVSESGMGGMTTTSEGTASQGGYGGTEAQEGEEKPAQTRREQGYGPGSGVGA</sequence>
<gene>
    <name evidence="2" type="ORF">GJ744_003991</name>
</gene>
<keyword evidence="3" id="KW-1185">Reference proteome</keyword>
<feature type="compositionally biased region" description="Polar residues" evidence="1">
    <location>
        <begin position="56"/>
        <end position="66"/>
    </location>
</feature>
<accession>A0A8H7A625</accession>
<evidence type="ECO:0000256" key="1">
    <source>
        <dbReference type="SAM" id="MobiDB-lite"/>
    </source>
</evidence>
<comment type="caution">
    <text evidence="2">The sequence shown here is derived from an EMBL/GenBank/DDBJ whole genome shotgun (WGS) entry which is preliminary data.</text>
</comment>
<name>A0A8H7A625_9EURO</name>
<reference evidence="2" key="1">
    <citation type="submission" date="2020-02" db="EMBL/GenBank/DDBJ databases">
        <authorList>
            <person name="Palmer J.M."/>
        </authorList>
    </citation>
    <scope>NUCLEOTIDE SEQUENCE</scope>
    <source>
        <strain evidence="2">EPUS1.4</strain>
        <tissue evidence="2">Thallus</tissue>
    </source>
</reference>
<protein>
    <submittedName>
        <fullName evidence="2">Uncharacterized protein</fullName>
    </submittedName>
</protein>
<dbReference type="AlphaFoldDB" id="A0A8H7A625"/>
<feature type="compositionally biased region" description="Basic and acidic residues" evidence="1">
    <location>
        <begin position="43"/>
        <end position="55"/>
    </location>
</feature>
<dbReference type="OrthoDB" id="5386823at2759"/>
<feature type="compositionally biased region" description="Basic and acidic residues" evidence="1">
    <location>
        <begin position="95"/>
        <end position="106"/>
    </location>
</feature>
<proteinExistence type="predicted"/>
<feature type="region of interest" description="Disordered" evidence="1">
    <location>
        <begin position="1"/>
        <end position="116"/>
    </location>
</feature>
<dbReference type="EMBL" id="JAACFV010000185">
    <property type="protein sequence ID" value="KAF7503310.1"/>
    <property type="molecule type" value="Genomic_DNA"/>
</dbReference>
<evidence type="ECO:0000313" key="3">
    <source>
        <dbReference type="Proteomes" id="UP000606974"/>
    </source>
</evidence>
<dbReference type="Proteomes" id="UP000606974">
    <property type="component" value="Unassembled WGS sequence"/>
</dbReference>
<evidence type="ECO:0000313" key="2">
    <source>
        <dbReference type="EMBL" id="KAF7503310.1"/>
    </source>
</evidence>